<comment type="caution">
    <text evidence="2">The sequence shown here is derived from an EMBL/GenBank/DDBJ whole genome shotgun (WGS) entry which is preliminary data.</text>
</comment>
<evidence type="ECO:0000259" key="1">
    <source>
        <dbReference type="PROSITE" id="PS50106"/>
    </source>
</evidence>
<dbReference type="SMART" id="SM00228">
    <property type="entry name" value="PDZ"/>
    <property type="match status" value="1"/>
</dbReference>
<accession>A0ABX2Q3R1</accession>
<dbReference type="Pfam" id="PF13650">
    <property type="entry name" value="Asp_protease_2"/>
    <property type="match status" value="2"/>
</dbReference>
<dbReference type="InterPro" id="IPR041489">
    <property type="entry name" value="PDZ_6"/>
</dbReference>
<protein>
    <submittedName>
        <fullName evidence="2">Aspartyl protease family protein</fullName>
    </submittedName>
</protein>
<dbReference type="InterPro" id="IPR021109">
    <property type="entry name" value="Peptidase_aspartic_dom_sf"/>
</dbReference>
<organism evidence="2 3">
    <name type="scientific">Hymenobacter terrestris</name>
    <dbReference type="NCBI Taxonomy" id="2748310"/>
    <lineage>
        <taxon>Bacteria</taxon>
        <taxon>Pseudomonadati</taxon>
        <taxon>Bacteroidota</taxon>
        <taxon>Cytophagia</taxon>
        <taxon>Cytophagales</taxon>
        <taxon>Hymenobacteraceae</taxon>
        <taxon>Hymenobacter</taxon>
    </lineage>
</organism>
<sequence length="433" mass="48310">MPLRIGALLRAYHQRRPWRLSWLLLLLGLMGPVVPGRGQISEPVFRLLRPWARQAKVPFVLQRNLIVIEARLNGQGPYNFLLDTGLASSLITDPAVGRELNLATTDRFLVSGAGEESALEAFRVPAVAVQFAGQVGATRASFLMLSEDVLNISGYVGVPVHGLLGADVFRNLVVQVDTEQQTLVFRDPARYRAPRGRRWARLPLEFDGSKAFLNLPVQVSDSLQLPLRLVLDTGAGHALSIETTSDPRLRVPPARLRTQLGRGLNGNINGFLGRVPALQLGRYRISNLLTSYPDSADVAGRAETFRNGNLGFELLKRFTTIIDYPHNRLLLKPNSLFRDPFEYDMCGFDLLAFGPDYQRYRLLRIEPGGPAEQAGLKVNDEIISINFIPAEFFSLTDISRMLHSVDGRLLLFVVRRADTGELQSARVRLTRRI</sequence>
<dbReference type="EMBL" id="JABKAV010000010">
    <property type="protein sequence ID" value="NVO84359.1"/>
    <property type="molecule type" value="Genomic_DNA"/>
</dbReference>
<feature type="domain" description="PDZ" evidence="1">
    <location>
        <begin position="364"/>
        <end position="417"/>
    </location>
</feature>
<dbReference type="Pfam" id="PF17820">
    <property type="entry name" value="PDZ_6"/>
    <property type="match status" value="1"/>
</dbReference>
<dbReference type="SUPFAM" id="SSF50156">
    <property type="entry name" value="PDZ domain-like"/>
    <property type="match status" value="1"/>
</dbReference>
<name>A0ABX2Q3R1_9BACT</name>
<evidence type="ECO:0000313" key="2">
    <source>
        <dbReference type="EMBL" id="NVO84359.1"/>
    </source>
</evidence>
<keyword evidence="3" id="KW-1185">Reference proteome</keyword>
<dbReference type="GO" id="GO:0006508">
    <property type="term" value="P:proteolysis"/>
    <property type="evidence" value="ECO:0007669"/>
    <property type="project" value="UniProtKB-KW"/>
</dbReference>
<gene>
    <name evidence="2" type="ORF">HW556_05660</name>
</gene>
<dbReference type="InterPro" id="IPR036034">
    <property type="entry name" value="PDZ_sf"/>
</dbReference>
<proteinExistence type="predicted"/>
<dbReference type="InterPro" id="IPR001478">
    <property type="entry name" value="PDZ"/>
</dbReference>
<keyword evidence="2" id="KW-0645">Protease</keyword>
<evidence type="ECO:0000313" key="3">
    <source>
        <dbReference type="Proteomes" id="UP000626554"/>
    </source>
</evidence>
<dbReference type="Gene3D" id="2.30.42.10">
    <property type="match status" value="1"/>
</dbReference>
<keyword evidence="2" id="KW-0378">Hydrolase</keyword>
<reference evidence="2 3" key="1">
    <citation type="submission" date="2020-05" db="EMBL/GenBank/DDBJ databases">
        <title>Hymenobacter terrestris sp. nov. and Hymenobacter lapidiphilus sp. nov., isolated from regoliths in Antarctica.</title>
        <authorList>
            <person name="Sedlacek I."/>
            <person name="Pantucek R."/>
            <person name="Zeman M."/>
            <person name="Holochova P."/>
            <person name="Kralova S."/>
            <person name="Stankova E."/>
            <person name="Sedo O."/>
            <person name="Micenkova L."/>
            <person name="Svec P."/>
            <person name="Gupta V."/>
            <person name="Sood U."/>
            <person name="Korpole U.S."/>
            <person name="Lal R."/>
        </authorList>
    </citation>
    <scope>NUCLEOTIDE SEQUENCE [LARGE SCALE GENOMIC DNA]</scope>
    <source>
        <strain evidence="2 3">P5252</strain>
    </source>
</reference>
<dbReference type="Proteomes" id="UP000626554">
    <property type="component" value="Unassembled WGS sequence"/>
</dbReference>
<dbReference type="GO" id="GO:0008233">
    <property type="term" value="F:peptidase activity"/>
    <property type="evidence" value="ECO:0007669"/>
    <property type="project" value="UniProtKB-KW"/>
</dbReference>
<dbReference type="RefSeq" id="WP_176898816.1">
    <property type="nucleotide sequence ID" value="NZ_JABKAV010000010.1"/>
</dbReference>
<dbReference type="PROSITE" id="PS50106">
    <property type="entry name" value="PDZ"/>
    <property type="match status" value="1"/>
</dbReference>
<dbReference type="Gene3D" id="2.40.70.10">
    <property type="entry name" value="Acid Proteases"/>
    <property type="match status" value="2"/>
</dbReference>